<accession>A0A4S5BTA3</accession>
<gene>
    <name evidence="2" type="ORF">E8K88_10625</name>
</gene>
<keyword evidence="1" id="KW-0472">Membrane</keyword>
<sequence length="287" mass="30409">MRKTTAPTPSNRSCKPMKAGASVTQKGVSLIEVMVAMAIGLFILLLISLVYVEGARHLSFRQGQSENLANSRYTLDTLESQFSKAGYRRDPTQSMEEAFPALTDATTGCTFARGQAITVDGAALCIRFQARDASETDCSGNTDSAVASLAPYEGATDTSVGAGVFVERFAISDQTLVCTAQGTATPVALGVRDIHFEYGVGPQTASMALRTISSYTSQEPKADETVRSLKYAILLAASKARLTSGIESSVCSRWKTTAGDSNTSCDESGGHLYQIASGALNLRNLMP</sequence>
<evidence type="ECO:0000313" key="3">
    <source>
        <dbReference type="Proteomes" id="UP000306236"/>
    </source>
</evidence>
<dbReference type="InterPro" id="IPR012902">
    <property type="entry name" value="N_methyl_site"/>
</dbReference>
<name>A0A4S5BTA3_9BURK</name>
<dbReference type="AlphaFoldDB" id="A0A4S5BTA3"/>
<comment type="caution">
    <text evidence="2">The sequence shown here is derived from an EMBL/GenBank/DDBJ whole genome shotgun (WGS) entry which is preliminary data.</text>
</comment>
<protein>
    <submittedName>
        <fullName evidence="2">Prepilin-type N-terminal cleavage/methylation domain-containing protein</fullName>
    </submittedName>
</protein>
<dbReference type="NCBIfam" id="TIGR02532">
    <property type="entry name" value="IV_pilin_GFxxxE"/>
    <property type="match status" value="1"/>
</dbReference>
<proteinExistence type="predicted"/>
<organism evidence="2 3">
    <name type="scientific">Lampropedia aestuarii</name>
    <dbReference type="NCBI Taxonomy" id="2562762"/>
    <lineage>
        <taxon>Bacteria</taxon>
        <taxon>Pseudomonadati</taxon>
        <taxon>Pseudomonadota</taxon>
        <taxon>Betaproteobacteria</taxon>
        <taxon>Burkholderiales</taxon>
        <taxon>Comamonadaceae</taxon>
        <taxon>Lampropedia</taxon>
    </lineage>
</organism>
<keyword evidence="1" id="KW-0812">Transmembrane</keyword>
<feature type="transmembrane region" description="Helical" evidence="1">
    <location>
        <begin position="33"/>
        <end position="52"/>
    </location>
</feature>
<evidence type="ECO:0000313" key="2">
    <source>
        <dbReference type="EMBL" id="THJ33036.1"/>
    </source>
</evidence>
<dbReference type="EMBL" id="SSWX01000012">
    <property type="protein sequence ID" value="THJ33036.1"/>
    <property type="molecule type" value="Genomic_DNA"/>
</dbReference>
<keyword evidence="3" id="KW-1185">Reference proteome</keyword>
<dbReference type="PROSITE" id="PS00409">
    <property type="entry name" value="PROKAR_NTER_METHYL"/>
    <property type="match status" value="1"/>
</dbReference>
<reference evidence="2 3" key="1">
    <citation type="submission" date="2019-04" db="EMBL/GenBank/DDBJ databases">
        <title>Lampropedia sp YIM MLB12 draf genome.</title>
        <authorList>
            <person name="Wang Y.-X."/>
        </authorList>
    </citation>
    <scope>NUCLEOTIDE SEQUENCE [LARGE SCALE GENOMIC DNA]</scope>
    <source>
        <strain evidence="2 3">YIM MLB12</strain>
    </source>
</reference>
<keyword evidence="1" id="KW-1133">Transmembrane helix</keyword>
<evidence type="ECO:0000256" key="1">
    <source>
        <dbReference type="SAM" id="Phobius"/>
    </source>
</evidence>
<dbReference type="Proteomes" id="UP000306236">
    <property type="component" value="Unassembled WGS sequence"/>
</dbReference>
<dbReference type="Pfam" id="PF07963">
    <property type="entry name" value="N_methyl"/>
    <property type="match status" value="1"/>
</dbReference>
<dbReference type="OrthoDB" id="8533459at2"/>